<dbReference type="GO" id="GO:0006083">
    <property type="term" value="P:acetate metabolic process"/>
    <property type="evidence" value="ECO:0007669"/>
    <property type="project" value="InterPro"/>
</dbReference>
<dbReference type="InterPro" id="IPR037171">
    <property type="entry name" value="NagB/RpiA_transferase-like"/>
</dbReference>
<feature type="domain" description="Acetyl-CoA hydrolase/transferase N-terminal" evidence="3">
    <location>
        <begin position="47"/>
        <end position="214"/>
    </location>
</feature>
<dbReference type="Proteomes" id="UP000031036">
    <property type="component" value="Unassembled WGS sequence"/>
</dbReference>
<evidence type="ECO:0000313" key="6">
    <source>
        <dbReference type="Proteomes" id="UP000031036"/>
    </source>
</evidence>
<dbReference type="Gene3D" id="3.30.750.70">
    <property type="entry name" value="4-hydroxybutyrate coenzyme like domains"/>
    <property type="match status" value="1"/>
</dbReference>
<dbReference type="PANTHER" id="PTHR21432">
    <property type="entry name" value="ACETYL-COA HYDROLASE-RELATED"/>
    <property type="match status" value="1"/>
</dbReference>
<reference evidence="5 6" key="1">
    <citation type="submission" date="2014-11" db="EMBL/GenBank/DDBJ databases">
        <title>Genetic blueprint of the zoonotic pathogen Toxocara canis.</title>
        <authorList>
            <person name="Zhu X.-Q."/>
            <person name="Korhonen P.K."/>
            <person name="Cai H."/>
            <person name="Young N.D."/>
            <person name="Nejsum P."/>
            <person name="von Samson-Himmelstjerna G."/>
            <person name="Boag P.R."/>
            <person name="Tan P."/>
            <person name="Li Q."/>
            <person name="Min J."/>
            <person name="Yang Y."/>
            <person name="Wang X."/>
            <person name="Fang X."/>
            <person name="Hall R.S."/>
            <person name="Hofmann A."/>
            <person name="Sternberg P.W."/>
            <person name="Jex A.R."/>
            <person name="Gasser R.B."/>
        </authorList>
    </citation>
    <scope>NUCLEOTIDE SEQUENCE [LARGE SCALE GENOMIC DNA]</scope>
    <source>
        <strain evidence="5">PN_DK_2014</strain>
    </source>
</reference>
<evidence type="ECO:0000259" key="4">
    <source>
        <dbReference type="Pfam" id="PF13336"/>
    </source>
</evidence>
<dbReference type="Pfam" id="PF13336">
    <property type="entry name" value="AcetylCoA_hyd_C"/>
    <property type="match status" value="1"/>
</dbReference>
<dbReference type="InterPro" id="IPR003702">
    <property type="entry name" value="ActCoA_hydro_N"/>
</dbReference>
<evidence type="ECO:0000313" key="5">
    <source>
        <dbReference type="EMBL" id="KHN81999.1"/>
    </source>
</evidence>
<dbReference type="InterPro" id="IPR046433">
    <property type="entry name" value="ActCoA_hydro"/>
</dbReference>
<evidence type="ECO:0000256" key="1">
    <source>
        <dbReference type="ARBA" id="ARBA00009632"/>
    </source>
</evidence>
<dbReference type="Pfam" id="PF02550">
    <property type="entry name" value="AcetylCoA_hydro"/>
    <property type="match status" value="1"/>
</dbReference>
<dbReference type="AlphaFoldDB" id="A0A0B2VKT7"/>
<feature type="domain" description="Acetyl-CoA hydrolase/transferase C-terminal" evidence="4">
    <location>
        <begin position="309"/>
        <end position="463"/>
    </location>
</feature>
<comment type="similarity">
    <text evidence="1">Belongs to the acetyl-CoA hydrolase/transferase family.</text>
</comment>
<organism evidence="5 6">
    <name type="scientific">Toxocara canis</name>
    <name type="common">Canine roundworm</name>
    <dbReference type="NCBI Taxonomy" id="6265"/>
    <lineage>
        <taxon>Eukaryota</taxon>
        <taxon>Metazoa</taxon>
        <taxon>Ecdysozoa</taxon>
        <taxon>Nematoda</taxon>
        <taxon>Chromadorea</taxon>
        <taxon>Rhabditida</taxon>
        <taxon>Spirurina</taxon>
        <taxon>Ascaridomorpha</taxon>
        <taxon>Ascaridoidea</taxon>
        <taxon>Toxocaridae</taxon>
        <taxon>Toxocara</taxon>
    </lineage>
</organism>
<sequence>MLSRALTSTTRCFSTSSALLRIVPGSLENQECSYPIKGKSTVVTDIKNAFKGIKSGDNVFVHGIAATPTPLLQGLCEYVKANDIKGVKLHHLHLEGPTPWTAPDVKTRIRSNSLFTGANLRKAVNDGTADFNSTFLHEVPLLFRTGAIKLNVALIHVSTPDANGYCSLGTSVDTARAAVTQADHIIAMTSKHMPRTFGDAVIHQSHIDVMVECNDHLLHERHMGGPATAEEKKIGEIIANNLVENGATLQMGIGAIPDAALAALHNHKDLGIHTEMFSDGVLDLVACNAITNAKKTLHPGKMVVSFVYGSKKLYDFLNDNVSVYFGDVAWVNDPSVVRTMPKMTAINSAVEIDLTGQVVADSVGSRFLSGFGGQVDFIRGAAIGDDGLGKPIIALPSATKKGISKIVPFINEGAGVVTSRAHVHYVVTEYGIAQLWGKNMRQRAYELIKIAHPDHRANLEKAAFDRLKVMPSAD</sequence>
<dbReference type="PANTHER" id="PTHR21432:SF20">
    <property type="entry name" value="ACETYL-COA HYDROLASE"/>
    <property type="match status" value="1"/>
</dbReference>
<dbReference type="GO" id="GO:0008775">
    <property type="term" value="F:acetate CoA-transferase activity"/>
    <property type="evidence" value="ECO:0007669"/>
    <property type="project" value="InterPro"/>
</dbReference>
<keyword evidence="6" id="KW-1185">Reference proteome</keyword>
<dbReference type="InterPro" id="IPR038460">
    <property type="entry name" value="AcetylCoA_hyd_C_sf"/>
</dbReference>
<dbReference type="SUPFAM" id="SSF100950">
    <property type="entry name" value="NagB/RpiA/CoA transferase-like"/>
    <property type="match status" value="2"/>
</dbReference>
<evidence type="ECO:0000259" key="3">
    <source>
        <dbReference type="Pfam" id="PF02550"/>
    </source>
</evidence>
<dbReference type="InterPro" id="IPR026888">
    <property type="entry name" value="AcetylCoA_hyd_C"/>
</dbReference>
<gene>
    <name evidence="5" type="primary">cat2</name>
    <name evidence="5" type="ORF">Tcan_18822</name>
</gene>
<dbReference type="OrthoDB" id="10250396at2759"/>
<evidence type="ECO:0000256" key="2">
    <source>
        <dbReference type="ARBA" id="ARBA00022679"/>
    </source>
</evidence>
<dbReference type="OMA" id="HSEMFAG"/>
<dbReference type="STRING" id="6265.A0A0B2VKT7"/>
<dbReference type="Gene3D" id="3.40.1080.20">
    <property type="entry name" value="Acetyl-CoA hydrolase/transferase C-terminal domain"/>
    <property type="match status" value="1"/>
</dbReference>
<dbReference type="Gene3D" id="3.40.1080.10">
    <property type="entry name" value="Glutaconate Coenzyme A-transferase"/>
    <property type="match status" value="1"/>
</dbReference>
<protein>
    <submittedName>
        <fullName evidence="5">4-hydroxybutyrate coenzyme A transferase</fullName>
    </submittedName>
</protein>
<keyword evidence="2 5" id="KW-0808">Transferase</keyword>
<proteinExistence type="inferred from homology"/>
<comment type="caution">
    <text evidence="5">The sequence shown here is derived from an EMBL/GenBank/DDBJ whole genome shotgun (WGS) entry which is preliminary data.</text>
</comment>
<accession>A0A0B2VKT7</accession>
<dbReference type="EMBL" id="JPKZ01001430">
    <property type="protein sequence ID" value="KHN81999.1"/>
    <property type="molecule type" value="Genomic_DNA"/>
</dbReference>
<dbReference type="GO" id="GO:0005739">
    <property type="term" value="C:mitochondrion"/>
    <property type="evidence" value="ECO:0007669"/>
    <property type="project" value="TreeGrafter"/>
</dbReference>
<name>A0A0B2VKT7_TOXCA</name>